<proteinExistence type="predicted"/>
<evidence type="ECO:0008006" key="3">
    <source>
        <dbReference type="Google" id="ProtNLM"/>
    </source>
</evidence>
<dbReference type="AlphaFoldDB" id="A0AAE1K037"/>
<evidence type="ECO:0000313" key="1">
    <source>
        <dbReference type="EMBL" id="KAK4260720.1"/>
    </source>
</evidence>
<organism evidence="1 2">
    <name type="scientific">Acacia crassicarpa</name>
    <name type="common">northern wattle</name>
    <dbReference type="NCBI Taxonomy" id="499986"/>
    <lineage>
        <taxon>Eukaryota</taxon>
        <taxon>Viridiplantae</taxon>
        <taxon>Streptophyta</taxon>
        <taxon>Embryophyta</taxon>
        <taxon>Tracheophyta</taxon>
        <taxon>Spermatophyta</taxon>
        <taxon>Magnoliopsida</taxon>
        <taxon>eudicotyledons</taxon>
        <taxon>Gunneridae</taxon>
        <taxon>Pentapetalae</taxon>
        <taxon>rosids</taxon>
        <taxon>fabids</taxon>
        <taxon>Fabales</taxon>
        <taxon>Fabaceae</taxon>
        <taxon>Caesalpinioideae</taxon>
        <taxon>mimosoid clade</taxon>
        <taxon>Acacieae</taxon>
        <taxon>Acacia</taxon>
    </lineage>
</organism>
<dbReference type="InterPro" id="IPR035979">
    <property type="entry name" value="RBD_domain_sf"/>
</dbReference>
<dbReference type="InterPro" id="IPR012677">
    <property type="entry name" value="Nucleotide-bd_a/b_plait_sf"/>
</dbReference>
<keyword evidence="2" id="KW-1185">Reference proteome</keyword>
<name>A0AAE1K037_9FABA</name>
<reference evidence="1" key="1">
    <citation type="submission" date="2023-10" db="EMBL/GenBank/DDBJ databases">
        <title>Chromosome-level genome of the transformable northern wattle, Acacia crassicarpa.</title>
        <authorList>
            <person name="Massaro I."/>
            <person name="Sinha N.R."/>
            <person name="Poethig S."/>
            <person name="Leichty A.R."/>
        </authorList>
    </citation>
    <scope>NUCLEOTIDE SEQUENCE</scope>
    <source>
        <strain evidence="1">Acra3RX</strain>
        <tissue evidence="1">Leaf</tissue>
    </source>
</reference>
<dbReference type="Proteomes" id="UP001293593">
    <property type="component" value="Unassembled WGS sequence"/>
</dbReference>
<dbReference type="EMBL" id="JAWXYG010000010">
    <property type="protein sequence ID" value="KAK4260720.1"/>
    <property type="molecule type" value="Genomic_DNA"/>
</dbReference>
<protein>
    <recommendedName>
        <fullName evidence="3">RRM domain-containing protein</fullName>
    </recommendedName>
</protein>
<dbReference type="SUPFAM" id="SSF54928">
    <property type="entry name" value="RNA-binding domain, RBD"/>
    <property type="match status" value="1"/>
</dbReference>
<dbReference type="CDD" id="cd00590">
    <property type="entry name" value="RRM_SF"/>
    <property type="match status" value="1"/>
</dbReference>
<evidence type="ECO:0000313" key="2">
    <source>
        <dbReference type="Proteomes" id="UP001293593"/>
    </source>
</evidence>
<sequence length="67" mass="7193">MCAGVTLYILLSGAPSFWLLHKDKGQALMEFHTADDASAALSFHGSTIFGSAVKIKHPKDFVKVTVS</sequence>
<gene>
    <name evidence="1" type="ORF">QN277_003799</name>
</gene>
<accession>A0AAE1K037</accession>
<dbReference type="GO" id="GO:0003676">
    <property type="term" value="F:nucleic acid binding"/>
    <property type="evidence" value="ECO:0007669"/>
    <property type="project" value="InterPro"/>
</dbReference>
<dbReference type="Gene3D" id="3.30.70.330">
    <property type="match status" value="1"/>
</dbReference>
<comment type="caution">
    <text evidence="1">The sequence shown here is derived from an EMBL/GenBank/DDBJ whole genome shotgun (WGS) entry which is preliminary data.</text>
</comment>